<name>A0A6J4PHG4_9PSEU</name>
<accession>A0A6J4PHG4</accession>
<organism evidence="2">
    <name type="scientific">uncultured Pseudonocardia sp</name>
    <dbReference type="NCBI Taxonomy" id="211455"/>
    <lineage>
        <taxon>Bacteria</taxon>
        <taxon>Bacillati</taxon>
        <taxon>Actinomycetota</taxon>
        <taxon>Actinomycetes</taxon>
        <taxon>Pseudonocardiales</taxon>
        <taxon>Pseudonocardiaceae</taxon>
        <taxon>Pseudonocardia</taxon>
        <taxon>environmental samples</taxon>
    </lineage>
</organism>
<sequence>CWPARSPPGSPGSIRSTSSARKGSVAVTQLPTFPARAAAGRAARFDRPYAATAHGTGPWYGLPDFSASIGEPEGAGSSTSPFSRV</sequence>
<evidence type="ECO:0000256" key="1">
    <source>
        <dbReference type="SAM" id="MobiDB-lite"/>
    </source>
</evidence>
<feature type="compositionally biased region" description="Pro residues" evidence="1">
    <location>
        <begin position="1"/>
        <end position="10"/>
    </location>
</feature>
<proteinExistence type="predicted"/>
<feature type="non-terminal residue" evidence="2">
    <location>
        <position position="1"/>
    </location>
</feature>
<reference evidence="2" key="1">
    <citation type="submission" date="2020-02" db="EMBL/GenBank/DDBJ databases">
        <authorList>
            <person name="Meier V. D."/>
        </authorList>
    </citation>
    <scope>NUCLEOTIDE SEQUENCE</scope>
    <source>
        <strain evidence="2">AVDCRST_MAG66</strain>
    </source>
</reference>
<protein>
    <submittedName>
        <fullName evidence="2">Uncharacterized protein</fullName>
    </submittedName>
</protein>
<feature type="compositionally biased region" description="Polar residues" evidence="1">
    <location>
        <begin position="76"/>
        <end position="85"/>
    </location>
</feature>
<feature type="region of interest" description="Disordered" evidence="1">
    <location>
        <begin position="1"/>
        <end position="27"/>
    </location>
</feature>
<feature type="non-terminal residue" evidence="2">
    <location>
        <position position="85"/>
    </location>
</feature>
<feature type="region of interest" description="Disordered" evidence="1">
    <location>
        <begin position="54"/>
        <end position="85"/>
    </location>
</feature>
<gene>
    <name evidence="2" type="ORF">AVDCRST_MAG66-2422</name>
</gene>
<dbReference type="EMBL" id="CADCUS010000345">
    <property type="protein sequence ID" value="CAA9416369.1"/>
    <property type="molecule type" value="Genomic_DNA"/>
</dbReference>
<dbReference type="AlphaFoldDB" id="A0A6J4PHG4"/>
<feature type="compositionally biased region" description="Low complexity" evidence="1">
    <location>
        <begin position="11"/>
        <end position="21"/>
    </location>
</feature>
<evidence type="ECO:0000313" key="2">
    <source>
        <dbReference type="EMBL" id="CAA9416369.1"/>
    </source>
</evidence>